<name>A0A0E9TAK5_ANGAN</name>
<protein>
    <submittedName>
        <fullName evidence="1">Uncharacterized protein</fullName>
    </submittedName>
</protein>
<dbReference type="AlphaFoldDB" id="A0A0E9TAK5"/>
<organism evidence="1">
    <name type="scientific">Anguilla anguilla</name>
    <name type="common">European freshwater eel</name>
    <name type="synonym">Muraena anguilla</name>
    <dbReference type="NCBI Taxonomy" id="7936"/>
    <lineage>
        <taxon>Eukaryota</taxon>
        <taxon>Metazoa</taxon>
        <taxon>Chordata</taxon>
        <taxon>Craniata</taxon>
        <taxon>Vertebrata</taxon>
        <taxon>Euteleostomi</taxon>
        <taxon>Actinopterygii</taxon>
        <taxon>Neopterygii</taxon>
        <taxon>Teleostei</taxon>
        <taxon>Anguilliformes</taxon>
        <taxon>Anguillidae</taxon>
        <taxon>Anguilla</taxon>
    </lineage>
</organism>
<reference evidence="1" key="2">
    <citation type="journal article" date="2015" name="Fish Shellfish Immunol.">
        <title>Early steps in the European eel (Anguilla anguilla)-Vibrio vulnificus interaction in the gills: Role of the RtxA13 toxin.</title>
        <authorList>
            <person name="Callol A."/>
            <person name="Pajuelo D."/>
            <person name="Ebbesson L."/>
            <person name="Teles M."/>
            <person name="MacKenzie S."/>
            <person name="Amaro C."/>
        </authorList>
    </citation>
    <scope>NUCLEOTIDE SEQUENCE</scope>
</reference>
<reference evidence="1" key="1">
    <citation type="submission" date="2014-11" db="EMBL/GenBank/DDBJ databases">
        <authorList>
            <person name="Amaro Gonzalez C."/>
        </authorList>
    </citation>
    <scope>NUCLEOTIDE SEQUENCE</scope>
</reference>
<dbReference type="EMBL" id="GBXM01057916">
    <property type="protein sequence ID" value="JAH50661.1"/>
    <property type="molecule type" value="Transcribed_RNA"/>
</dbReference>
<evidence type="ECO:0000313" key="1">
    <source>
        <dbReference type="EMBL" id="JAH50661.1"/>
    </source>
</evidence>
<accession>A0A0E9TAK5</accession>
<proteinExistence type="predicted"/>
<sequence>MHLNVLYNFAIGTTYVRHIVCPPFRLFSWGVEVFSAKMSVAQQP</sequence>